<protein>
    <submittedName>
        <fullName evidence="1">Uncharacterized protein</fullName>
    </submittedName>
</protein>
<name>A0AAV7I302_COTGL</name>
<keyword evidence="2" id="KW-1185">Reference proteome</keyword>
<dbReference type="EMBL" id="JAHXZJ010002371">
    <property type="protein sequence ID" value="KAH0543093.1"/>
    <property type="molecule type" value="Genomic_DNA"/>
</dbReference>
<sequence>MAKHRFVVPDGRWPSIAALPSTQSTHMTKWQPIDRDAMVRDTEAHGTRGAALLYIYIEAMVTVEPGLIENPPVKL</sequence>
<evidence type="ECO:0000313" key="1">
    <source>
        <dbReference type="EMBL" id="KAH0543093.1"/>
    </source>
</evidence>
<dbReference type="Proteomes" id="UP000826195">
    <property type="component" value="Unassembled WGS sequence"/>
</dbReference>
<proteinExistence type="predicted"/>
<gene>
    <name evidence="1" type="ORF">KQX54_000099</name>
</gene>
<organism evidence="1 2">
    <name type="scientific">Cotesia glomerata</name>
    <name type="common">Lepidopteran parasitic wasp</name>
    <name type="synonym">Apanteles glomeratus</name>
    <dbReference type="NCBI Taxonomy" id="32391"/>
    <lineage>
        <taxon>Eukaryota</taxon>
        <taxon>Metazoa</taxon>
        <taxon>Ecdysozoa</taxon>
        <taxon>Arthropoda</taxon>
        <taxon>Hexapoda</taxon>
        <taxon>Insecta</taxon>
        <taxon>Pterygota</taxon>
        <taxon>Neoptera</taxon>
        <taxon>Endopterygota</taxon>
        <taxon>Hymenoptera</taxon>
        <taxon>Apocrita</taxon>
        <taxon>Ichneumonoidea</taxon>
        <taxon>Braconidae</taxon>
        <taxon>Microgastrinae</taxon>
        <taxon>Cotesia</taxon>
    </lineage>
</organism>
<reference evidence="1 2" key="1">
    <citation type="journal article" date="2021" name="J. Hered.">
        <title>A chromosome-level genome assembly of the parasitoid wasp, Cotesia glomerata (Hymenoptera: Braconidae).</title>
        <authorList>
            <person name="Pinto B.J."/>
            <person name="Weis J.J."/>
            <person name="Gamble T."/>
            <person name="Ode P.J."/>
            <person name="Paul R."/>
            <person name="Zaspel J.M."/>
        </authorList>
    </citation>
    <scope>NUCLEOTIDE SEQUENCE [LARGE SCALE GENOMIC DNA]</scope>
    <source>
        <strain evidence="1">CgM1</strain>
    </source>
</reference>
<accession>A0AAV7I302</accession>
<comment type="caution">
    <text evidence="1">The sequence shown here is derived from an EMBL/GenBank/DDBJ whole genome shotgun (WGS) entry which is preliminary data.</text>
</comment>
<dbReference type="AlphaFoldDB" id="A0AAV7I302"/>
<evidence type="ECO:0000313" key="2">
    <source>
        <dbReference type="Proteomes" id="UP000826195"/>
    </source>
</evidence>